<dbReference type="InterPro" id="IPR008948">
    <property type="entry name" value="L-Aspartase-like"/>
</dbReference>
<evidence type="ECO:0000256" key="9">
    <source>
        <dbReference type="RuleBase" id="RU004480"/>
    </source>
</evidence>
<dbReference type="RefSeq" id="WP_112746437.1">
    <property type="nucleotide sequence ID" value="NZ_QMFY01000003.1"/>
</dbReference>
<dbReference type="FunFam" id="1.10.275.10:FF:000005">
    <property type="entry name" value="Histidine ammonia-lyase"/>
    <property type="match status" value="1"/>
</dbReference>
<gene>
    <name evidence="10" type="primary">hutH</name>
    <name evidence="10" type="ORF">DQQ10_08580</name>
</gene>
<dbReference type="GO" id="GO:0005737">
    <property type="term" value="C:cytoplasm"/>
    <property type="evidence" value="ECO:0007669"/>
    <property type="project" value="UniProtKB-SubCell"/>
</dbReference>
<dbReference type="FunFam" id="1.20.200.10:FF:000003">
    <property type="entry name" value="Histidine ammonia-lyase"/>
    <property type="match status" value="1"/>
</dbReference>
<dbReference type="PANTHER" id="PTHR10362">
    <property type="entry name" value="HISTIDINE AMMONIA-LYASE"/>
    <property type="match status" value="1"/>
</dbReference>
<dbReference type="InterPro" id="IPR005921">
    <property type="entry name" value="HutH"/>
</dbReference>
<dbReference type="InterPro" id="IPR024083">
    <property type="entry name" value="Fumarase/histidase_N"/>
</dbReference>
<dbReference type="Gene3D" id="1.20.200.10">
    <property type="entry name" value="Fumarase/aspartase (Central domain)"/>
    <property type="match status" value="1"/>
</dbReference>
<dbReference type="AlphaFoldDB" id="A0A364Y4A7"/>
<comment type="catalytic activity">
    <reaction evidence="5 8">
        <text>L-histidine = trans-urocanate + NH4(+)</text>
        <dbReference type="Rhea" id="RHEA:21232"/>
        <dbReference type="ChEBI" id="CHEBI:17771"/>
        <dbReference type="ChEBI" id="CHEBI:28938"/>
        <dbReference type="ChEBI" id="CHEBI:57595"/>
        <dbReference type="EC" id="4.3.1.3"/>
    </reaction>
</comment>
<evidence type="ECO:0000313" key="11">
    <source>
        <dbReference type="Proteomes" id="UP000251889"/>
    </source>
</evidence>
<evidence type="ECO:0000256" key="2">
    <source>
        <dbReference type="ARBA" id="ARBA00012994"/>
    </source>
</evidence>
<dbReference type="GO" id="GO:0019556">
    <property type="term" value="P:L-histidine catabolic process to glutamate and formamide"/>
    <property type="evidence" value="ECO:0007669"/>
    <property type="project" value="UniProtKB-UniPathway"/>
</dbReference>
<keyword evidence="11" id="KW-1185">Reference proteome</keyword>
<comment type="subcellular location">
    <subcellularLocation>
        <location evidence="9">Cytoplasm</location>
    </subcellularLocation>
</comment>
<dbReference type="Pfam" id="PF00221">
    <property type="entry name" value="Lyase_aromatic"/>
    <property type="match status" value="1"/>
</dbReference>
<dbReference type="EMBL" id="QMFY01000003">
    <property type="protein sequence ID" value="RAW01697.1"/>
    <property type="molecule type" value="Genomic_DNA"/>
</dbReference>
<keyword evidence="3 8" id="KW-0369">Histidine metabolism</keyword>
<keyword evidence="4 7" id="KW-0456">Lyase</keyword>
<name>A0A364Y4A7_9BACT</name>
<dbReference type="GO" id="GO:0019557">
    <property type="term" value="P:L-histidine catabolic process to glutamate and formate"/>
    <property type="evidence" value="ECO:0007669"/>
    <property type="project" value="UniProtKB-UniPathway"/>
</dbReference>
<protein>
    <recommendedName>
        <fullName evidence="2 6">Histidine ammonia-lyase</fullName>
        <ecNumber evidence="2 6">4.3.1.3</ecNumber>
    </recommendedName>
</protein>
<dbReference type="Proteomes" id="UP000251889">
    <property type="component" value="Unassembled WGS sequence"/>
</dbReference>
<dbReference type="InterPro" id="IPR001106">
    <property type="entry name" value="Aromatic_Lyase"/>
</dbReference>
<accession>A0A364Y4A7</accession>
<reference evidence="10 11" key="1">
    <citation type="submission" date="2018-06" db="EMBL/GenBank/DDBJ databases">
        <title>Chryseolinea flavus sp. nov., a member of the phylum Bacteroidetes isolated from soil.</title>
        <authorList>
            <person name="Li Y."/>
            <person name="Wang J."/>
        </authorList>
    </citation>
    <scope>NUCLEOTIDE SEQUENCE [LARGE SCALE GENOMIC DNA]</scope>
    <source>
        <strain evidence="10 11">SDU1-6</strain>
    </source>
</reference>
<dbReference type="Gene3D" id="1.10.275.10">
    <property type="entry name" value="Fumarase/aspartase (N-terminal domain)"/>
    <property type="match status" value="1"/>
</dbReference>
<dbReference type="GO" id="GO:0004397">
    <property type="term" value="F:histidine ammonia-lyase activity"/>
    <property type="evidence" value="ECO:0007669"/>
    <property type="project" value="UniProtKB-UniRule"/>
</dbReference>
<evidence type="ECO:0000256" key="5">
    <source>
        <dbReference type="ARBA" id="ARBA00049269"/>
    </source>
</evidence>
<proteinExistence type="inferred from homology"/>
<dbReference type="PROSITE" id="PS00488">
    <property type="entry name" value="PAL_HISTIDASE"/>
    <property type="match status" value="1"/>
</dbReference>
<evidence type="ECO:0000256" key="6">
    <source>
        <dbReference type="NCBIfam" id="TIGR01225"/>
    </source>
</evidence>
<dbReference type="NCBIfam" id="NF006871">
    <property type="entry name" value="PRK09367.1"/>
    <property type="match status" value="1"/>
</dbReference>
<evidence type="ECO:0000256" key="3">
    <source>
        <dbReference type="ARBA" id="ARBA00022808"/>
    </source>
</evidence>
<comment type="caution">
    <text evidence="10">The sequence shown here is derived from an EMBL/GenBank/DDBJ whole genome shotgun (WGS) entry which is preliminary data.</text>
</comment>
<dbReference type="NCBIfam" id="TIGR01225">
    <property type="entry name" value="hutH"/>
    <property type="match status" value="1"/>
</dbReference>
<dbReference type="InterPro" id="IPR022313">
    <property type="entry name" value="Phe/His_NH3-lyase_AS"/>
</dbReference>
<organism evidence="10 11">
    <name type="scientific">Pseudochryseolinea flava</name>
    <dbReference type="NCBI Taxonomy" id="2059302"/>
    <lineage>
        <taxon>Bacteria</taxon>
        <taxon>Pseudomonadati</taxon>
        <taxon>Bacteroidota</taxon>
        <taxon>Cytophagia</taxon>
        <taxon>Cytophagales</taxon>
        <taxon>Fulvivirgaceae</taxon>
        <taxon>Pseudochryseolinea</taxon>
    </lineage>
</organism>
<evidence type="ECO:0000313" key="10">
    <source>
        <dbReference type="EMBL" id="RAW01697.1"/>
    </source>
</evidence>
<evidence type="ECO:0000256" key="8">
    <source>
        <dbReference type="RuleBase" id="RU004479"/>
    </source>
</evidence>
<sequence>MSHHAVHYIADVPLTLQDLIRIQTDAITIELPPSTLDKIARCRTYLDQKISTTRQPIYGINTGFGSLYNRYISHDQLEKLQENLVKSHACGTGPEVPHEIVRWMLFLKVQSLAYGYSGVQVDTVTRLAQMFNHNVLPQIFEMGSLGASGDLAPLAHLCLPLIGLGEVFHDGASFSAHAINEKFSWQPIHLAAKEGLALLNGTQFMSAYGVWSIVHAHRLLKLSTMISALSLDAFDGRIEPFLPEVHAIRPHTGQTNIAAAVKSLLTGSELIAQEKKHVQDPYSFRCIPQVHGASADTIEYVTKIFLTEVNSVTDNPNVFPDEDMIISAGNFHGQPLALGLDFLSIALAELGNISERRTYQLISGARDLPNYLVANPGINSGLMIPQYTAASLVSQNKQLCTPASVDSIVSSNGQEDHVSMGANAATKTYRIVNNLYSILAIELLTAAQALTFRRPLKTSPALEHWVHNFRTHVSFIEEDRMLHEDIKKAESFLKNVSID</sequence>
<evidence type="ECO:0000256" key="7">
    <source>
        <dbReference type="RuleBase" id="RU003954"/>
    </source>
</evidence>
<evidence type="ECO:0000256" key="4">
    <source>
        <dbReference type="ARBA" id="ARBA00023239"/>
    </source>
</evidence>
<comment type="similarity">
    <text evidence="7">Belongs to the PAL/histidase family.</text>
</comment>
<dbReference type="OrthoDB" id="9806955at2"/>
<comment type="pathway">
    <text evidence="1 8">Amino-acid degradation; L-histidine degradation into L-glutamate; N-formimidoyl-L-glutamate from L-histidine: step 1/3.</text>
</comment>
<dbReference type="EC" id="4.3.1.3" evidence="2 6"/>
<dbReference type="UniPathway" id="UPA00379">
    <property type="reaction ID" value="UER00549"/>
</dbReference>
<dbReference type="SUPFAM" id="SSF48557">
    <property type="entry name" value="L-aspartase-like"/>
    <property type="match status" value="1"/>
</dbReference>
<evidence type="ECO:0000256" key="1">
    <source>
        <dbReference type="ARBA" id="ARBA00005113"/>
    </source>
</evidence>
<dbReference type="CDD" id="cd00332">
    <property type="entry name" value="PAL-HAL"/>
    <property type="match status" value="1"/>
</dbReference>